<dbReference type="Gene3D" id="1.10.287.130">
    <property type="match status" value="1"/>
</dbReference>
<accession>A0AA48H7T2</accession>
<dbReference type="PANTHER" id="PTHR43547">
    <property type="entry name" value="TWO-COMPONENT HISTIDINE KINASE"/>
    <property type="match status" value="1"/>
</dbReference>
<dbReference type="InterPro" id="IPR005467">
    <property type="entry name" value="His_kinase_dom"/>
</dbReference>
<feature type="transmembrane region" description="Helical" evidence="6">
    <location>
        <begin position="743"/>
        <end position="765"/>
    </location>
</feature>
<dbReference type="InterPro" id="IPR015943">
    <property type="entry name" value="WD40/YVTN_repeat-like_dom_sf"/>
</dbReference>
<feature type="domain" description="Histidine kinase" evidence="8">
    <location>
        <begin position="813"/>
        <end position="1029"/>
    </location>
</feature>
<dbReference type="SUPFAM" id="SSF47384">
    <property type="entry name" value="Homodimeric domain of signal transducing histidine kinase"/>
    <property type="match status" value="1"/>
</dbReference>
<evidence type="ECO:0000256" key="2">
    <source>
        <dbReference type="ARBA" id="ARBA00012438"/>
    </source>
</evidence>
<evidence type="ECO:0000256" key="7">
    <source>
        <dbReference type="SAM" id="SignalP"/>
    </source>
</evidence>
<dbReference type="RefSeq" id="WP_316410319.1">
    <property type="nucleotide sequence ID" value="NZ_AP027081.1"/>
</dbReference>
<sequence>MDFPAKSTPQGLSTAWRALALLAALAAGCALQGQVQTFRAFDDRDGLPQSQVTALLEDRDGFIWAGTSEGVARLGAAGLQAIGSKQGLRALDVMALFQDREGGIWVAGQEGGADRIQGGRVTHYGEAQGLAVSPVYAIAQDHAGTVYAGTRLGVYRLVGGRFEPLPLPGDWNRLPIFALAEEPRGGLWLASIKDRLGRWDGTSVIPARLPTPMKTRFRQLAWDARGTLWALSSDLLLRREGPGRWVRDPLPGLGGRSRLRRFQVTREGELLLALDTDGLYQRDAAGRVRVRTYLDGLPREGVASVLRDSRGDLWLGTDGAGLLAEAVPGLLRVDKDPRTGIGLGLGTVLTFQEDGAGRMYLGSTSGLHLLEPGRGIVRSWDQTRGLPSNEVWSLAPRTGGGIWVATLKGLVALDGDRVLKGPRELDHVFVSGLVHQGGRLWVCTFEQGLVAIDGTGRVVGRYPAPAEVGEPAILMALPYKGGLLTATRAGCYLFKDGVFTPALRATPVGTRSIASLYLGPGGELWVGTGSDGVFGFPQGEGGPCEIWNEANARIHGRASWIAGLPGGALVVGHARGIAVLKPGATGRTPVQLTRNLGLLSNETSDSAVYLDRQGRLWAGMAGGVCILDSRADFPDPGLPRPHVVEATAGETHVGHPESIVLPPRSGTLSLRFDCPLPLAPERPAFQVWLDGAWRAVDDGTPVFQIAHLGPGTLNLKVRAGDGLGWAESERVDIRVRPAWYQTIYAYLLFALGGVLAVLLAIQGAVRTVRRRAKLLEAKVAERTEELTLRNRSLERLHHQLKRSLEGRVQLMNTITHDLRSPLTTILLSLDRLETTEDLGPAGKTSLKVVGREVQRVEHLLKQFLDSARNESLTDGLHFRVCHPGEILEGLAETLKLKAEARDLTARIDMAPAEGAWVLADAEAMQQVVFNLIENALKFTPAPGEIGIRSRREPAHWMLEVWDTGRGIDPAQAADLFKPFAQAAAADAGMGWGLGLSICRALVEAHDGTIDVESEPGRGSVFRVRLPLVSAR</sequence>
<dbReference type="FunFam" id="3.30.565.10:FF:000006">
    <property type="entry name" value="Sensor histidine kinase WalK"/>
    <property type="match status" value="1"/>
</dbReference>
<evidence type="ECO:0000256" key="4">
    <source>
        <dbReference type="ARBA" id="ARBA00022679"/>
    </source>
</evidence>
<dbReference type="CDD" id="cd00075">
    <property type="entry name" value="HATPase"/>
    <property type="match status" value="1"/>
</dbReference>
<dbReference type="SMART" id="SM00387">
    <property type="entry name" value="HATPase_c"/>
    <property type="match status" value="1"/>
</dbReference>
<dbReference type="Proteomes" id="UP001228113">
    <property type="component" value="Chromosome"/>
</dbReference>
<name>A0AA48H7T2_9BACT</name>
<dbReference type="SUPFAM" id="SSF63829">
    <property type="entry name" value="Calcium-dependent phosphotriesterase"/>
    <property type="match status" value="2"/>
</dbReference>
<evidence type="ECO:0000256" key="3">
    <source>
        <dbReference type="ARBA" id="ARBA00022553"/>
    </source>
</evidence>
<evidence type="ECO:0000256" key="5">
    <source>
        <dbReference type="ARBA" id="ARBA00022777"/>
    </source>
</evidence>
<dbReference type="InterPro" id="IPR011110">
    <property type="entry name" value="Reg_prop"/>
</dbReference>
<keyword evidence="6" id="KW-0472">Membrane</keyword>
<dbReference type="Gene3D" id="2.60.40.10">
    <property type="entry name" value="Immunoglobulins"/>
    <property type="match status" value="1"/>
</dbReference>
<keyword evidence="3" id="KW-0597">Phosphoprotein</keyword>
<dbReference type="Pfam" id="PF07494">
    <property type="entry name" value="Reg_prop"/>
    <property type="match status" value="1"/>
</dbReference>
<dbReference type="PROSITE" id="PS50109">
    <property type="entry name" value="HIS_KIN"/>
    <property type="match status" value="1"/>
</dbReference>
<dbReference type="SMART" id="SM00388">
    <property type="entry name" value="HisKA"/>
    <property type="match status" value="1"/>
</dbReference>
<dbReference type="InterPro" id="IPR036097">
    <property type="entry name" value="HisK_dim/P_sf"/>
</dbReference>
<dbReference type="InterPro" id="IPR003594">
    <property type="entry name" value="HATPase_dom"/>
</dbReference>
<dbReference type="KEGG" id="msea:METESE_24760"/>
<feature type="signal peptide" evidence="7">
    <location>
        <begin position="1"/>
        <end position="32"/>
    </location>
</feature>
<dbReference type="PROSITE" id="PS51257">
    <property type="entry name" value="PROKAR_LIPOPROTEIN"/>
    <property type="match status" value="1"/>
</dbReference>
<dbReference type="InterPro" id="IPR004358">
    <property type="entry name" value="Sig_transdc_His_kin-like_C"/>
</dbReference>
<protein>
    <recommendedName>
        <fullName evidence="2">histidine kinase</fullName>
        <ecNumber evidence="2">2.7.13.3</ecNumber>
    </recommendedName>
</protein>
<evidence type="ECO:0000259" key="8">
    <source>
        <dbReference type="PROSITE" id="PS50109"/>
    </source>
</evidence>
<dbReference type="InterPro" id="IPR036890">
    <property type="entry name" value="HATPase_C_sf"/>
</dbReference>
<reference evidence="9" key="1">
    <citation type="journal article" date="2023" name="Int. J. Syst. Evol. Microbiol.">
        <title>Mesoterricola silvestris gen. nov., sp. nov., Mesoterricola sediminis sp. nov., Geothrix oryzae sp. nov., Geothrix edaphica sp. nov., Geothrix rubra sp. nov., and Geothrix limicola sp. nov., six novel members of Acidobacteriota isolated from soils.</title>
        <authorList>
            <person name="Itoh H."/>
            <person name="Sugisawa Y."/>
            <person name="Mise K."/>
            <person name="Xu Z."/>
            <person name="Kuniyasu M."/>
            <person name="Ushijima N."/>
            <person name="Kawano K."/>
            <person name="Kobayashi E."/>
            <person name="Shiratori Y."/>
            <person name="Masuda Y."/>
            <person name="Senoo K."/>
        </authorList>
    </citation>
    <scope>NUCLEOTIDE SEQUENCE</scope>
    <source>
        <strain evidence="9">W786</strain>
    </source>
</reference>
<evidence type="ECO:0000256" key="1">
    <source>
        <dbReference type="ARBA" id="ARBA00000085"/>
    </source>
</evidence>
<dbReference type="Gene3D" id="3.30.565.10">
    <property type="entry name" value="Histidine kinase-like ATPase, C-terminal domain"/>
    <property type="match status" value="1"/>
</dbReference>
<gene>
    <name evidence="9" type="ORF">METESE_24760</name>
</gene>
<dbReference type="Gene3D" id="2.130.10.10">
    <property type="entry name" value="YVTN repeat-like/Quinoprotein amine dehydrogenase"/>
    <property type="match status" value="3"/>
</dbReference>
<dbReference type="GO" id="GO:0000155">
    <property type="term" value="F:phosphorelay sensor kinase activity"/>
    <property type="evidence" value="ECO:0007669"/>
    <property type="project" value="InterPro"/>
</dbReference>
<keyword evidence="7" id="KW-0732">Signal</keyword>
<dbReference type="InterPro" id="IPR013783">
    <property type="entry name" value="Ig-like_fold"/>
</dbReference>
<keyword evidence="10" id="KW-1185">Reference proteome</keyword>
<keyword evidence="5" id="KW-0418">Kinase</keyword>
<evidence type="ECO:0000256" key="6">
    <source>
        <dbReference type="SAM" id="Phobius"/>
    </source>
</evidence>
<keyword evidence="6" id="KW-1133">Transmembrane helix</keyword>
<evidence type="ECO:0000313" key="9">
    <source>
        <dbReference type="EMBL" id="BDU77518.1"/>
    </source>
</evidence>
<dbReference type="PANTHER" id="PTHR43547:SF2">
    <property type="entry name" value="HYBRID SIGNAL TRANSDUCTION HISTIDINE KINASE C"/>
    <property type="match status" value="1"/>
</dbReference>
<dbReference type="AlphaFoldDB" id="A0AA48H7T2"/>
<organism evidence="9 10">
    <name type="scientific">Mesoterricola sediminis</name>
    <dbReference type="NCBI Taxonomy" id="2927980"/>
    <lineage>
        <taxon>Bacteria</taxon>
        <taxon>Pseudomonadati</taxon>
        <taxon>Acidobacteriota</taxon>
        <taxon>Holophagae</taxon>
        <taxon>Holophagales</taxon>
        <taxon>Holophagaceae</taxon>
        <taxon>Mesoterricola</taxon>
    </lineage>
</organism>
<keyword evidence="4" id="KW-0808">Transferase</keyword>
<comment type="catalytic activity">
    <reaction evidence="1">
        <text>ATP + protein L-histidine = ADP + protein N-phospho-L-histidine.</text>
        <dbReference type="EC" id="2.7.13.3"/>
    </reaction>
</comment>
<proteinExistence type="predicted"/>
<dbReference type="InterPro" id="IPR003661">
    <property type="entry name" value="HisK_dim/P_dom"/>
</dbReference>
<evidence type="ECO:0000313" key="10">
    <source>
        <dbReference type="Proteomes" id="UP001228113"/>
    </source>
</evidence>
<feature type="chain" id="PRO_5041358571" description="histidine kinase" evidence="7">
    <location>
        <begin position="33"/>
        <end position="1031"/>
    </location>
</feature>
<dbReference type="Pfam" id="PF02518">
    <property type="entry name" value="HATPase_c"/>
    <property type="match status" value="1"/>
</dbReference>
<keyword evidence="6" id="KW-0812">Transmembrane</keyword>
<dbReference type="PRINTS" id="PR00344">
    <property type="entry name" value="BCTRLSENSOR"/>
</dbReference>
<dbReference type="EC" id="2.7.13.3" evidence="2"/>
<dbReference type="EMBL" id="AP027081">
    <property type="protein sequence ID" value="BDU77518.1"/>
    <property type="molecule type" value="Genomic_DNA"/>
</dbReference>
<dbReference type="SUPFAM" id="SSF55874">
    <property type="entry name" value="ATPase domain of HSP90 chaperone/DNA topoisomerase II/histidine kinase"/>
    <property type="match status" value="1"/>
</dbReference>
<dbReference type="Pfam" id="PF00512">
    <property type="entry name" value="HisKA"/>
    <property type="match status" value="1"/>
</dbReference>
<dbReference type="CDD" id="cd00082">
    <property type="entry name" value="HisKA"/>
    <property type="match status" value="1"/>
</dbReference>